<dbReference type="InterPro" id="IPR002213">
    <property type="entry name" value="UDP_glucos_trans"/>
</dbReference>
<dbReference type="EMBL" id="CM010720">
    <property type="protein sequence ID" value="RZC67889.1"/>
    <property type="molecule type" value="Genomic_DNA"/>
</dbReference>
<keyword evidence="3 4" id="KW-0808">Transferase</keyword>
<dbReference type="Gene3D" id="3.40.50.2000">
    <property type="entry name" value="Glycogen Phosphorylase B"/>
    <property type="match status" value="2"/>
</dbReference>
<evidence type="ECO:0000256" key="5">
    <source>
        <dbReference type="RuleBase" id="RU362057"/>
    </source>
</evidence>
<reference evidence="6 7" key="1">
    <citation type="journal article" date="2018" name="Science">
        <title>The opium poppy genome and morphinan production.</title>
        <authorList>
            <person name="Guo L."/>
            <person name="Winzer T."/>
            <person name="Yang X."/>
            <person name="Li Y."/>
            <person name="Ning Z."/>
            <person name="He Z."/>
            <person name="Teodor R."/>
            <person name="Lu Y."/>
            <person name="Bowser T.A."/>
            <person name="Graham I.A."/>
            <person name="Ye K."/>
        </authorList>
    </citation>
    <scope>NUCLEOTIDE SEQUENCE [LARGE SCALE GENOMIC DNA]</scope>
    <source>
        <strain evidence="7">cv. HN1</strain>
        <tissue evidence="6">Leaves</tissue>
    </source>
</reference>
<dbReference type="CDD" id="cd03784">
    <property type="entry name" value="GT1_Gtf-like"/>
    <property type="match status" value="1"/>
</dbReference>
<dbReference type="GO" id="GO:0035251">
    <property type="term" value="F:UDP-glucosyltransferase activity"/>
    <property type="evidence" value="ECO:0007669"/>
    <property type="project" value="TreeGrafter"/>
</dbReference>
<gene>
    <name evidence="6" type="ORF">C5167_011584</name>
</gene>
<dbReference type="PANTHER" id="PTHR48047:SF45">
    <property type="entry name" value="SCOPOLETIN GLUCOSYLTRANSFERASE-LIKE"/>
    <property type="match status" value="1"/>
</dbReference>
<sequence length="414" mass="46021">MASEISHQHQLHVFIFPFTTQGHMIPMIHIAKLFAARGVKTTIITTPLTAITLSKTIDQDRVISGLNISIQTIPFPAVEVGLPEGTESVTQLASPDMIPKFFLAVGMLQQTFEKLLEEHHPDFVVADMFLAWTTEAAAKFGIPRMVFHGTNIFSQCVAESLTINKPFESIMNDKESFLVPGLPDKIEMTLSQVPQHIKNKSDSLFSALAEEIRDSEQKSYGVLVNSFNELESAYAEHYKNAMGIRAWQIGPVSLRSNDTLDKPDRGKKSSVEEHNILKWLDSKKPNSVIYVSFGSMSKLPNDQLTEIATGLEESGCSFIGVGRKMMIDEDEKFLPEGFEERMKGKGLIIREWAPQVLILGHPAVGGFMTHCGWNSILEGITAGVPMITWPMFAEQFYNEKFVTEVLKIGSTVGA</sequence>
<dbReference type="SUPFAM" id="SSF53756">
    <property type="entry name" value="UDP-Glycosyltransferase/glycogen phosphorylase"/>
    <property type="match status" value="1"/>
</dbReference>
<organism evidence="6 7">
    <name type="scientific">Papaver somniferum</name>
    <name type="common">Opium poppy</name>
    <dbReference type="NCBI Taxonomy" id="3469"/>
    <lineage>
        <taxon>Eukaryota</taxon>
        <taxon>Viridiplantae</taxon>
        <taxon>Streptophyta</taxon>
        <taxon>Embryophyta</taxon>
        <taxon>Tracheophyta</taxon>
        <taxon>Spermatophyta</taxon>
        <taxon>Magnoliopsida</taxon>
        <taxon>Ranunculales</taxon>
        <taxon>Papaveraceae</taxon>
        <taxon>Papaveroideae</taxon>
        <taxon>Papaver</taxon>
    </lineage>
</organism>
<name>A0A4Y7K7H8_PAPSO</name>
<evidence type="ECO:0000313" key="7">
    <source>
        <dbReference type="Proteomes" id="UP000316621"/>
    </source>
</evidence>
<proteinExistence type="inferred from homology"/>
<dbReference type="Pfam" id="PF00201">
    <property type="entry name" value="UDPGT"/>
    <property type="match status" value="1"/>
</dbReference>
<evidence type="ECO:0000313" key="6">
    <source>
        <dbReference type="EMBL" id="RZC67889.1"/>
    </source>
</evidence>
<comment type="similarity">
    <text evidence="1 4">Belongs to the UDP-glycosyltransferase family.</text>
</comment>
<dbReference type="Proteomes" id="UP000316621">
    <property type="component" value="Chromosome 6"/>
</dbReference>
<evidence type="ECO:0000256" key="2">
    <source>
        <dbReference type="ARBA" id="ARBA00022676"/>
    </source>
</evidence>
<evidence type="ECO:0000256" key="4">
    <source>
        <dbReference type="RuleBase" id="RU003718"/>
    </source>
</evidence>
<dbReference type="PANTHER" id="PTHR48047">
    <property type="entry name" value="GLYCOSYLTRANSFERASE"/>
    <property type="match status" value="1"/>
</dbReference>
<keyword evidence="2 4" id="KW-0328">Glycosyltransferase</keyword>
<dbReference type="FunFam" id="3.40.50.2000:FF:000060">
    <property type="entry name" value="Glycosyltransferase"/>
    <property type="match status" value="1"/>
</dbReference>
<keyword evidence="7" id="KW-1185">Reference proteome</keyword>
<protein>
    <recommendedName>
        <fullName evidence="5">Glycosyltransferase</fullName>
        <ecNumber evidence="5">2.4.1.-</ecNumber>
    </recommendedName>
</protein>
<dbReference type="EC" id="2.4.1.-" evidence="5"/>
<dbReference type="Gramene" id="RZC67889">
    <property type="protein sequence ID" value="RZC67889"/>
    <property type="gene ID" value="C5167_011584"/>
</dbReference>
<evidence type="ECO:0000256" key="3">
    <source>
        <dbReference type="ARBA" id="ARBA00022679"/>
    </source>
</evidence>
<dbReference type="AlphaFoldDB" id="A0A4Y7K7H8"/>
<accession>A0A4Y7K7H8</accession>
<dbReference type="OMA" id="TECIRRY"/>
<evidence type="ECO:0000256" key="1">
    <source>
        <dbReference type="ARBA" id="ARBA00009995"/>
    </source>
</evidence>
<dbReference type="InterPro" id="IPR035595">
    <property type="entry name" value="UDP_glycos_trans_CS"/>
</dbReference>
<dbReference type="FunFam" id="3.40.50.2000:FF:000071">
    <property type="entry name" value="Glycosyltransferase"/>
    <property type="match status" value="1"/>
</dbReference>
<dbReference type="PROSITE" id="PS00375">
    <property type="entry name" value="UDPGT"/>
    <property type="match status" value="1"/>
</dbReference>